<dbReference type="Proteomes" id="UP000237347">
    <property type="component" value="Unassembled WGS sequence"/>
</dbReference>
<evidence type="ECO:0000313" key="1">
    <source>
        <dbReference type="EMBL" id="KAK7855607.1"/>
    </source>
</evidence>
<name>A0AAW0LWR1_QUESU</name>
<accession>A0AAW0LWR1</accession>
<keyword evidence="2" id="KW-1185">Reference proteome</keyword>
<dbReference type="EMBL" id="PKMF04000044">
    <property type="protein sequence ID" value="KAK7855607.1"/>
    <property type="molecule type" value="Genomic_DNA"/>
</dbReference>
<comment type="caution">
    <text evidence="1">The sequence shown here is derived from an EMBL/GenBank/DDBJ whole genome shotgun (WGS) entry which is preliminary data.</text>
</comment>
<protein>
    <submittedName>
        <fullName evidence="1">Uncharacterized protein</fullName>
    </submittedName>
</protein>
<proteinExistence type="predicted"/>
<evidence type="ECO:0000313" key="2">
    <source>
        <dbReference type="Proteomes" id="UP000237347"/>
    </source>
</evidence>
<organism evidence="1 2">
    <name type="scientific">Quercus suber</name>
    <name type="common">Cork oak</name>
    <dbReference type="NCBI Taxonomy" id="58331"/>
    <lineage>
        <taxon>Eukaryota</taxon>
        <taxon>Viridiplantae</taxon>
        <taxon>Streptophyta</taxon>
        <taxon>Embryophyta</taxon>
        <taxon>Tracheophyta</taxon>
        <taxon>Spermatophyta</taxon>
        <taxon>Magnoliopsida</taxon>
        <taxon>eudicotyledons</taxon>
        <taxon>Gunneridae</taxon>
        <taxon>Pentapetalae</taxon>
        <taxon>rosids</taxon>
        <taxon>fabids</taxon>
        <taxon>Fagales</taxon>
        <taxon>Fagaceae</taxon>
        <taxon>Quercus</taxon>
    </lineage>
</organism>
<gene>
    <name evidence="1" type="ORF">CFP56_027354</name>
</gene>
<reference evidence="1 2" key="1">
    <citation type="journal article" date="2018" name="Sci. Data">
        <title>The draft genome sequence of cork oak.</title>
        <authorList>
            <person name="Ramos A.M."/>
            <person name="Usie A."/>
            <person name="Barbosa P."/>
            <person name="Barros P.M."/>
            <person name="Capote T."/>
            <person name="Chaves I."/>
            <person name="Simoes F."/>
            <person name="Abreu I."/>
            <person name="Carrasquinho I."/>
            <person name="Faro C."/>
            <person name="Guimaraes J.B."/>
            <person name="Mendonca D."/>
            <person name="Nobrega F."/>
            <person name="Rodrigues L."/>
            <person name="Saibo N.J.M."/>
            <person name="Varela M.C."/>
            <person name="Egas C."/>
            <person name="Matos J."/>
            <person name="Miguel C.M."/>
            <person name="Oliveira M.M."/>
            <person name="Ricardo C.P."/>
            <person name="Goncalves S."/>
        </authorList>
    </citation>
    <scope>NUCLEOTIDE SEQUENCE [LARGE SCALE GENOMIC DNA]</scope>
    <source>
        <strain evidence="2">cv. HL8</strain>
    </source>
</reference>
<sequence>MVSFSTWKDPNLAYYYHLICRRNLCFASSFDTLKEEEEEDLKSWMHKNGLPPCKVLLKENPSLDEKHSPLHHVAADHNM</sequence>
<dbReference type="AlphaFoldDB" id="A0AAW0LWR1"/>